<proteinExistence type="predicted"/>
<keyword evidence="1" id="KW-0812">Transmembrane</keyword>
<evidence type="ECO:0000313" key="3">
    <source>
        <dbReference type="Proteomes" id="UP000054709"/>
    </source>
</evidence>
<dbReference type="EMBL" id="LCZJ02000037">
    <property type="protein sequence ID" value="KTD84127.1"/>
    <property type="molecule type" value="Genomic_DNA"/>
</dbReference>
<sequence>MAISEKDLSNQRKSALTAGISLIIMTLVSFFSYGFVHGNLVVQGDASVTFNNIVSSNNLFKGEILGWIIIMITDILVAWAFYVYLEPINQKLSLFGAWLRLTYSAILGISILNLIFVLLLTGNTSDFSSLKKIEQTQAFMMLFLDAFQLIWSMGLVIFGGHLLIVGCVALKSDVIPKVISILLLLASIGYMVIHLCKIFLPQYEAIITILNYVFTIPMIVGELGFGIWLLLRGGKLPKSV</sequence>
<feature type="transmembrane region" description="Helical" evidence="1">
    <location>
        <begin position="64"/>
        <end position="85"/>
    </location>
</feature>
<dbReference type="InterPro" id="IPR025495">
    <property type="entry name" value="DUF4386"/>
</dbReference>
<evidence type="ECO:0008006" key="4">
    <source>
        <dbReference type="Google" id="ProtNLM"/>
    </source>
</evidence>
<protein>
    <recommendedName>
        <fullName evidence="4">DUF4386 domain-containing protein</fullName>
    </recommendedName>
</protein>
<gene>
    <name evidence="2" type="ORF">UQ64_28630</name>
</gene>
<dbReference type="AlphaFoldDB" id="A0A0W1AS39"/>
<dbReference type="RefSeq" id="WP_060626198.1">
    <property type="nucleotide sequence ID" value="NZ_LCZJ02000037.1"/>
</dbReference>
<feature type="transmembrane region" description="Helical" evidence="1">
    <location>
        <begin position="15"/>
        <end position="36"/>
    </location>
</feature>
<comment type="caution">
    <text evidence="2">The sequence shown here is derived from an EMBL/GenBank/DDBJ whole genome shotgun (WGS) entry which is preliminary data.</text>
</comment>
<reference evidence="2 3" key="1">
    <citation type="journal article" date="2015" name="Int. Biodeterior. Biodegradation">
        <title>Physiological and genetic screening methods for the isolation of methyl tert-butyl ether-degrading bacteria for bioremediation purposes.</title>
        <authorList>
            <person name="Guisado I.M."/>
            <person name="Purswani J."/>
            <person name="Gonzalez Lopez J."/>
            <person name="Pozo C."/>
        </authorList>
    </citation>
    <scope>NUCLEOTIDE SEQUENCE [LARGE SCALE GENOMIC DNA]</scope>
    <source>
        <strain evidence="2 3">SH7</strain>
    </source>
</reference>
<feature type="transmembrane region" description="Helical" evidence="1">
    <location>
        <begin position="182"/>
        <end position="200"/>
    </location>
</feature>
<dbReference type="Pfam" id="PF14329">
    <property type="entry name" value="DUF4386"/>
    <property type="match status" value="1"/>
</dbReference>
<keyword evidence="1" id="KW-0472">Membrane</keyword>
<feature type="transmembrane region" description="Helical" evidence="1">
    <location>
        <begin position="149"/>
        <end position="170"/>
    </location>
</feature>
<dbReference type="Proteomes" id="UP000054709">
    <property type="component" value="Unassembled WGS sequence"/>
</dbReference>
<accession>A0A0W1AS39</accession>
<feature type="transmembrane region" description="Helical" evidence="1">
    <location>
        <begin position="206"/>
        <end position="231"/>
    </location>
</feature>
<feature type="transmembrane region" description="Helical" evidence="1">
    <location>
        <begin position="97"/>
        <end position="120"/>
    </location>
</feature>
<evidence type="ECO:0000313" key="2">
    <source>
        <dbReference type="EMBL" id="KTD84127.1"/>
    </source>
</evidence>
<keyword evidence="1" id="KW-1133">Transmembrane helix</keyword>
<name>A0A0W1AS39_9BACL</name>
<evidence type="ECO:0000256" key="1">
    <source>
        <dbReference type="SAM" id="Phobius"/>
    </source>
</evidence>
<dbReference type="OrthoDB" id="7060422at2"/>
<keyword evidence="3" id="KW-1185">Reference proteome</keyword>
<organism evidence="2 3">
    <name type="scientific">Paenibacillus etheri</name>
    <dbReference type="NCBI Taxonomy" id="1306852"/>
    <lineage>
        <taxon>Bacteria</taxon>
        <taxon>Bacillati</taxon>
        <taxon>Bacillota</taxon>
        <taxon>Bacilli</taxon>
        <taxon>Bacillales</taxon>
        <taxon>Paenibacillaceae</taxon>
        <taxon>Paenibacillus</taxon>
    </lineage>
</organism>